<keyword evidence="6 7" id="KW-0961">Cell wall biogenesis/degradation</keyword>
<dbReference type="CDD" id="cd16913">
    <property type="entry name" value="YkuD_like"/>
    <property type="match status" value="1"/>
</dbReference>
<feature type="compositionally biased region" description="Low complexity" evidence="8">
    <location>
        <begin position="30"/>
        <end position="40"/>
    </location>
</feature>
<dbReference type="Gene3D" id="2.40.440.10">
    <property type="entry name" value="L,D-transpeptidase catalytic domain-like"/>
    <property type="match status" value="1"/>
</dbReference>
<comment type="caution">
    <text evidence="11">The sequence shown here is derived from an EMBL/GenBank/DDBJ whole genome shotgun (WGS) entry which is preliminary data.</text>
</comment>
<dbReference type="PROSITE" id="PS52029">
    <property type="entry name" value="LD_TPASE"/>
    <property type="match status" value="1"/>
</dbReference>
<evidence type="ECO:0000256" key="1">
    <source>
        <dbReference type="ARBA" id="ARBA00004752"/>
    </source>
</evidence>
<protein>
    <recommendedName>
        <fullName evidence="10">L,D-TPase catalytic domain-containing protein</fullName>
    </recommendedName>
</protein>
<feature type="region of interest" description="Disordered" evidence="8">
    <location>
        <begin position="213"/>
        <end position="232"/>
    </location>
</feature>
<dbReference type="Pfam" id="PF03734">
    <property type="entry name" value="YkuD"/>
    <property type="match status" value="1"/>
</dbReference>
<evidence type="ECO:0000256" key="5">
    <source>
        <dbReference type="ARBA" id="ARBA00022984"/>
    </source>
</evidence>
<reference evidence="11 12" key="1">
    <citation type="journal article" date="2016" name="Environ. Microbiol.">
        <title>New Methyloceanibacter diversity from North Sea sediments includes methanotroph containing solely the soluble methane monooxygenase.</title>
        <authorList>
            <person name="Vekeman B."/>
            <person name="Kerckhof F.M."/>
            <person name="Cremers G."/>
            <person name="de Vos P."/>
            <person name="Vandamme P."/>
            <person name="Boon N."/>
            <person name="Op den Camp H.J."/>
            <person name="Heylen K."/>
        </authorList>
    </citation>
    <scope>NUCLEOTIDE SEQUENCE [LARGE SCALE GENOMIC DNA]</scope>
    <source>
        <strain evidence="11 12">R-67177</strain>
    </source>
</reference>
<dbReference type="GO" id="GO:0008360">
    <property type="term" value="P:regulation of cell shape"/>
    <property type="evidence" value="ECO:0007669"/>
    <property type="project" value="UniProtKB-UniRule"/>
</dbReference>
<feature type="domain" description="L,D-TPase catalytic" evidence="10">
    <location>
        <begin position="94"/>
        <end position="210"/>
    </location>
</feature>
<feature type="compositionally biased region" description="Acidic residues" evidence="8">
    <location>
        <begin position="71"/>
        <end position="87"/>
    </location>
</feature>
<feature type="active site" description="Nucleophile" evidence="7">
    <location>
        <position position="182"/>
    </location>
</feature>
<feature type="active site" description="Proton donor/acceptor" evidence="7">
    <location>
        <position position="166"/>
    </location>
</feature>
<feature type="region of interest" description="Disordered" evidence="8">
    <location>
        <begin position="30"/>
        <end position="87"/>
    </location>
</feature>
<evidence type="ECO:0000256" key="2">
    <source>
        <dbReference type="ARBA" id="ARBA00005992"/>
    </source>
</evidence>
<dbReference type="RefSeq" id="WP_069625127.1">
    <property type="nucleotide sequence ID" value="NZ_LPWD01000461.1"/>
</dbReference>
<dbReference type="GO" id="GO:0005576">
    <property type="term" value="C:extracellular region"/>
    <property type="evidence" value="ECO:0007669"/>
    <property type="project" value="TreeGrafter"/>
</dbReference>
<evidence type="ECO:0000313" key="11">
    <source>
        <dbReference type="EMBL" id="ODR96096.1"/>
    </source>
</evidence>
<keyword evidence="9" id="KW-0732">Signal</keyword>
<name>A0A1E3VT06_9HYPH</name>
<dbReference type="GO" id="GO:0071555">
    <property type="term" value="P:cell wall organization"/>
    <property type="evidence" value="ECO:0007669"/>
    <property type="project" value="UniProtKB-UniRule"/>
</dbReference>
<evidence type="ECO:0000313" key="12">
    <source>
        <dbReference type="Proteomes" id="UP000095042"/>
    </source>
</evidence>
<evidence type="ECO:0000256" key="4">
    <source>
        <dbReference type="ARBA" id="ARBA00022960"/>
    </source>
</evidence>
<comment type="pathway">
    <text evidence="1 7">Cell wall biogenesis; peptidoglycan biosynthesis.</text>
</comment>
<feature type="region of interest" description="Disordered" evidence="8">
    <location>
        <begin position="258"/>
        <end position="278"/>
    </location>
</feature>
<dbReference type="InterPro" id="IPR038063">
    <property type="entry name" value="Transpep_catalytic_dom"/>
</dbReference>
<dbReference type="AlphaFoldDB" id="A0A1E3VT06"/>
<dbReference type="UniPathway" id="UPA00219"/>
<accession>A0A1E3VT06</accession>
<dbReference type="InterPro" id="IPR050979">
    <property type="entry name" value="LD-transpeptidase"/>
</dbReference>
<evidence type="ECO:0000259" key="10">
    <source>
        <dbReference type="PROSITE" id="PS52029"/>
    </source>
</evidence>
<dbReference type="GO" id="GO:0018104">
    <property type="term" value="P:peptidoglycan-protein cross-linking"/>
    <property type="evidence" value="ECO:0007669"/>
    <property type="project" value="TreeGrafter"/>
</dbReference>
<organism evidence="11 12">
    <name type="scientific">Methyloceanibacter marginalis</name>
    <dbReference type="NCBI Taxonomy" id="1774971"/>
    <lineage>
        <taxon>Bacteria</taxon>
        <taxon>Pseudomonadati</taxon>
        <taxon>Pseudomonadota</taxon>
        <taxon>Alphaproteobacteria</taxon>
        <taxon>Hyphomicrobiales</taxon>
        <taxon>Hyphomicrobiaceae</taxon>
        <taxon>Methyloceanibacter</taxon>
    </lineage>
</organism>
<keyword evidence="5 7" id="KW-0573">Peptidoglycan synthesis</keyword>
<evidence type="ECO:0000256" key="8">
    <source>
        <dbReference type="SAM" id="MobiDB-lite"/>
    </source>
</evidence>
<feature type="compositionally biased region" description="Basic residues" evidence="8">
    <location>
        <begin position="269"/>
        <end position="278"/>
    </location>
</feature>
<keyword evidence="3" id="KW-0808">Transferase</keyword>
<dbReference type="PANTHER" id="PTHR30582">
    <property type="entry name" value="L,D-TRANSPEPTIDASE"/>
    <property type="match status" value="1"/>
</dbReference>
<evidence type="ECO:0000256" key="9">
    <source>
        <dbReference type="SAM" id="SignalP"/>
    </source>
</evidence>
<feature type="compositionally biased region" description="Low complexity" evidence="8">
    <location>
        <begin position="258"/>
        <end position="268"/>
    </location>
</feature>
<gene>
    <name evidence="11" type="ORF">AUC71_04660</name>
</gene>
<evidence type="ECO:0000256" key="6">
    <source>
        <dbReference type="ARBA" id="ARBA00023316"/>
    </source>
</evidence>
<dbReference type="PANTHER" id="PTHR30582:SF2">
    <property type="entry name" value="L,D-TRANSPEPTIDASE YCIB-RELATED"/>
    <property type="match status" value="1"/>
</dbReference>
<dbReference type="Proteomes" id="UP000095042">
    <property type="component" value="Unassembled WGS sequence"/>
</dbReference>
<dbReference type="SUPFAM" id="SSF141523">
    <property type="entry name" value="L,D-transpeptidase catalytic domain-like"/>
    <property type="match status" value="1"/>
</dbReference>
<feature type="signal peptide" evidence="9">
    <location>
        <begin position="1"/>
        <end position="30"/>
    </location>
</feature>
<dbReference type="GO" id="GO:0016740">
    <property type="term" value="F:transferase activity"/>
    <property type="evidence" value="ECO:0007669"/>
    <property type="project" value="UniProtKB-KW"/>
</dbReference>
<keyword evidence="4 7" id="KW-0133">Cell shape</keyword>
<dbReference type="EMBL" id="LPWD01000461">
    <property type="protein sequence ID" value="ODR96096.1"/>
    <property type="molecule type" value="Genomic_DNA"/>
</dbReference>
<evidence type="ECO:0000256" key="3">
    <source>
        <dbReference type="ARBA" id="ARBA00022679"/>
    </source>
</evidence>
<keyword evidence="12" id="KW-1185">Reference proteome</keyword>
<evidence type="ECO:0000256" key="7">
    <source>
        <dbReference type="PROSITE-ProRule" id="PRU01373"/>
    </source>
</evidence>
<dbReference type="GO" id="GO:0071972">
    <property type="term" value="F:peptidoglycan L,D-transpeptidase activity"/>
    <property type="evidence" value="ECO:0007669"/>
    <property type="project" value="TreeGrafter"/>
</dbReference>
<sequence length="278" mass="31193">MRLSLMRPRNLTFLAAAALVAVLFASPASAEPSAGAATTPDLDLSEPSALAGPQEQEDALSSQPEPVYPDGEPDIETVESDDADEDAAPSAPIVVANIDKSRQEMTVFVDGVETYTWPVSTGIGGYSTPSGEFTTSSMNKIWYSRQWDNAPMPHAVFFTKKGHAIHATNETKKLGKPASHGCVRLSPKNAETFFNLVKETGLENTQVVLTGETPGGEYKITQPQRDNRRRDPYYDRYGYYEEQPPVQRQRRRLFQPYYQAPPQQYQQQPRRKRWFFRN</sequence>
<dbReference type="InterPro" id="IPR005490">
    <property type="entry name" value="LD_TPept_cat_dom"/>
</dbReference>
<dbReference type="OrthoDB" id="463216at2"/>
<proteinExistence type="inferred from homology"/>
<comment type="similarity">
    <text evidence="2">Belongs to the YkuD family.</text>
</comment>
<feature type="chain" id="PRO_5009138567" description="L,D-TPase catalytic domain-containing protein" evidence="9">
    <location>
        <begin position="31"/>
        <end position="278"/>
    </location>
</feature>